<comment type="caution">
    <text evidence="12">The sequence shown here is derived from an EMBL/GenBank/DDBJ whole genome shotgun (WGS) entry which is preliminary data.</text>
</comment>
<organism evidence="12 13">
    <name type="scientific">Porites evermanni</name>
    <dbReference type="NCBI Taxonomy" id="104178"/>
    <lineage>
        <taxon>Eukaryota</taxon>
        <taxon>Metazoa</taxon>
        <taxon>Cnidaria</taxon>
        <taxon>Anthozoa</taxon>
        <taxon>Hexacorallia</taxon>
        <taxon>Scleractinia</taxon>
        <taxon>Fungiina</taxon>
        <taxon>Poritidae</taxon>
        <taxon>Porites</taxon>
    </lineage>
</organism>
<protein>
    <recommendedName>
        <fullName evidence="14">Metalloendopeptidase</fullName>
    </recommendedName>
</protein>
<keyword evidence="4" id="KW-0378">Hydrolase</keyword>
<dbReference type="PROSITE" id="PS51864">
    <property type="entry name" value="ASTACIN"/>
    <property type="match status" value="1"/>
</dbReference>
<evidence type="ECO:0000256" key="6">
    <source>
        <dbReference type="ARBA" id="ARBA00023049"/>
    </source>
</evidence>
<evidence type="ECO:0000256" key="2">
    <source>
        <dbReference type="ARBA" id="ARBA00022670"/>
    </source>
</evidence>
<dbReference type="Pfam" id="PF01400">
    <property type="entry name" value="Astacin"/>
    <property type="match status" value="1"/>
</dbReference>
<evidence type="ECO:0008006" key="14">
    <source>
        <dbReference type="Google" id="ProtNLM"/>
    </source>
</evidence>
<dbReference type="EMBL" id="CALNXI010000215">
    <property type="protein sequence ID" value="CAH3022359.1"/>
    <property type="molecule type" value="Genomic_DNA"/>
</dbReference>
<dbReference type="InterPro" id="IPR001506">
    <property type="entry name" value="Peptidase_M12A"/>
</dbReference>
<evidence type="ECO:0000256" key="9">
    <source>
        <dbReference type="SAM" id="SignalP"/>
    </source>
</evidence>
<keyword evidence="5" id="KW-0862">Zinc</keyword>
<gene>
    <name evidence="12" type="ORF">PEVE_00015069</name>
</gene>
<sequence length="330" mass="37567">MKWLYVAFTLYVKFAASGNPEENEGVYDPDLYEGDMILTPDQRMAAELGLDVDNPLGRGATKNRQWPGGVMVYVIDSSLSKEAKALKAIGQGMTEWSSKTCIRFKKRTNETAYVNFKLGSGCNLIVHIHSSGIRFRMASFRFSPCLMRKRVKTSQSMYYLDGMKRRQKAGFLSPRSSKIIVTKEEERRKRKRKRESEDEERRRRKKAMVAVLVFRIATLKIVFGRKNCRTQKVHLEITLSKIRLDIYDKGEKIHEMKIIKVTLGQRRGISAIDAQQMNLLYKSHCNGGGGGGGGGGGSCVDKDNRCPGWTRYCSYHKYVRANCKKTCKLC</sequence>
<dbReference type="PANTHER" id="PTHR10127">
    <property type="entry name" value="DISCOIDIN, CUB, EGF, LAMININ , AND ZINC METALLOPROTEASE DOMAIN CONTAINING"/>
    <property type="match status" value="1"/>
</dbReference>
<evidence type="ECO:0000259" key="10">
    <source>
        <dbReference type="PROSITE" id="PS51670"/>
    </source>
</evidence>
<evidence type="ECO:0000256" key="7">
    <source>
        <dbReference type="PROSITE-ProRule" id="PRU01005"/>
    </source>
</evidence>
<evidence type="ECO:0000256" key="1">
    <source>
        <dbReference type="ARBA" id="ARBA00022656"/>
    </source>
</evidence>
<dbReference type="Proteomes" id="UP001159427">
    <property type="component" value="Unassembled WGS sequence"/>
</dbReference>
<evidence type="ECO:0000256" key="5">
    <source>
        <dbReference type="ARBA" id="ARBA00022833"/>
    </source>
</evidence>
<evidence type="ECO:0000313" key="12">
    <source>
        <dbReference type="EMBL" id="CAH3022359.1"/>
    </source>
</evidence>
<dbReference type="Gene3D" id="3.40.390.10">
    <property type="entry name" value="Collagenase (Catalytic Domain)"/>
    <property type="match status" value="1"/>
</dbReference>
<accession>A0ABN8M3M8</accession>
<evidence type="ECO:0000313" key="13">
    <source>
        <dbReference type="Proteomes" id="UP001159427"/>
    </source>
</evidence>
<feature type="chain" id="PRO_5046022719" description="Metalloendopeptidase" evidence="9">
    <location>
        <begin position="19"/>
        <end position="330"/>
    </location>
</feature>
<comment type="caution">
    <text evidence="7">Lacks conserved residue(s) required for the propagation of feature annotation.</text>
</comment>
<evidence type="ECO:0000256" key="4">
    <source>
        <dbReference type="ARBA" id="ARBA00022801"/>
    </source>
</evidence>
<name>A0ABN8M3M8_9CNID</name>
<feature type="signal peptide" evidence="9">
    <location>
        <begin position="1"/>
        <end position="18"/>
    </location>
</feature>
<keyword evidence="9" id="KW-0732">Signal</keyword>
<keyword evidence="3" id="KW-0479">Metal-binding</keyword>
<dbReference type="InterPro" id="IPR024079">
    <property type="entry name" value="MetalloPept_cat_dom_sf"/>
</dbReference>
<feature type="region of interest" description="Disordered" evidence="8">
    <location>
        <begin position="183"/>
        <end position="202"/>
    </location>
</feature>
<evidence type="ECO:0000256" key="8">
    <source>
        <dbReference type="SAM" id="MobiDB-lite"/>
    </source>
</evidence>
<dbReference type="PROSITE" id="PS51670">
    <property type="entry name" value="SHKT"/>
    <property type="match status" value="1"/>
</dbReference>
<keyword evidence="2" id="KW-0645">Protease</keyword>
<feature type="domain" description="ShKT" evidence="10">
    <location>
        <begin position="299"/>
        <end position="330"/>
    </location>
</feature>
<keyword evidence="6" id="KW-0482">Metalloprotease</keyword>
<keyword evidence="1" id="KW-0800">Toxin</keyword>
<evidence type="ECO:0000259" key="11">
    <source>
        <dbReference type="PROSITE" id="PS51864"/>
    </source>
</evidence>
<dbReference type="SUPFAM" id="SSF55486">
    <property type="entry name" value="Metalloproteases ('zincins'), catalytic domain"/>
    <property type="match status" value="1"/>
</dbReference>
<evidence type="ECO:0000256" key="3">
    <source>
        <dbReference type="ARBA" id="ARBA00022723"/>
    </source>
</evidence>
<dbReference type="Pfam" id="PF01549">
    <property type="entry name" value="ShK"/>
    <property type="match status" value="1"/>
</dbReference>
<proteinExistence type="predicted"/>
<keyword evidence="13" id="KW-1185">Reference proteome</keyword>
<feature type="domain" description="Peptidase M12A" evidence="11">
    <location>
        <begin position="54"/>
        <end position="122"/>
    </location>
</feature>
<dbReference type="InterPro" id="IPR003582">
    <property type="entry name" value="ShKT_dom"/>
</dbReference>
<reference evidence="12 13" key="1">
    <citation type="submission" date="2022-05" db="EMBL/GenBank/DDBJ databases">
        <authorList>
            <consortium name="Genoscope - CEA"/>
            <person name="William W."/>
        </authorList>
    </citation>
    <scope>NUCLEOTIDE SEQUENCE [LARGE SCALE GENOMIC DNA]</scope>
</reference>
<dbReference type="PANTHER" id="PTHR10127:SF780">
    <property type="entry name" value="METALLOENDOPEPTIDASE"/>
    <property type="match status" value="1"/>
</dbReference>